<reference evidence="2" key="1">
    <citation type="submission" date="2016-10" db="EMBL/GenBank/DDBJ databases">
        <authorList>
            <person name="Varghese N."/>
            <person name="Submissions S."/>
        </authorList>
    </citation>
    <scope>NUCLEOTIDE SEQUENCE [LARGE SCALE GENOMIC DNA]</scope>
    <source>
        <strain evidence="2">DSM 17044</strain>
    </source>
</reference>
<dbReference type="AlphaFoldDB" id="A0A1H7XPY4"/>
<organism evidence="1 2">
    <name type="scientific">Stigmatella aurantiaca</name>
    <dbReference type="NCBI Taxonomy" id="41"/>
    <lineage>
        <taxon>Bacteria</taxon>
        <taxon>Pseudomonadati</taxon>
        <taxon>Myxococcota</taxon>
        <taxon>Myxococcia</taxon>
        <taxon>Myxococcales</taxon>
        <taxon>Cystobacterineae</taxon>
        <taxon>Archangiaceae</taxon>
        <taxon>Stigmatella</taxon>
    </lineage>
</organism>
<evidence type="ECO:0000313" key="1">
    <source>
        <dbReference type="EMBL" id="SEM35715.1"/>
    </source>
</evidence>
<dbReference type="EMBL" id="FOAP01000015">
    <property type="protein sequence ID" value="SEM35715.1"/>
    <property type="molecule type" value="Genomic_DNA"/>
</dbReference>
<protein>
    <submittedName>
        <fullName evidence="1">Uncharacterized protein</fullName>
    </submittedName>
</protein>
<dbReference type="Proteomes" id="UP000182719">
    <property type="component" value="Unassembled WGS sequence"/>
</dbReference>
<keyword evidence="2" id="KW-1185">Reference proteome</keyword>
<proteinExistence type="predicted"/>
<sequence>MLRAMNLAMEDYLPWDQKVPAEASPLQQCLHRRESYEVAAAPGPEGIVFVTIIPDASACDIGGPPVLGIGATYAIDVRGWRILSVQQ</sequence>
<evidence type="ECO:0000313" key="2">
    <source>
        <dbReference type="Proteomes" id="UP000182719"/>
    </source>
</evidence>
<accession>A0A1H7XPY4</accession>
<name>A0A1H7XPY4_STIAU</name>
<gene>
    <name evidence="1" type="ORF">SAMN05444354_115114</name>
</gene>